<reference evidence="5 6" key="1">
    <citation type="submission" date="2018-06" db="EMBL/GenBank/DDBJ databases">
        <authorList>
            <consortium name="Pathogen Informatics"/>
            <person name="Doyle S."/>
        </authorList>
    </citation>
    <scope>NUCLEOTIDE SEQUENCE [LARGE SCALE GENOMIC DNA]</scope>
    <source>
        <strain evidence="5 6">NCTC1934</strain>
    </source>
</reference>
<feature type="domain" description="UspA" evidence="4">
    <location>
        <begin position="13"/>
        <end position="150"/>
    </location>
</feature>
<feature type="domain" description="UspA" evidence="4">
    <location>
        <begin position="163"/>
        <end position="296"/>
    </location>
</feature>
<dbReference type="SUPFAM" id="SSF52402">
    <property type="entry name" value="Adenine nucleotide alpha hydrolases-like"/>
    <property type="match status" value="2"/>
</dbReference>
<accession>A0A379JLW7</accession>
<dbReference type="RefSeq" id="WP_039814625.1">
    <property type="nucleotide sequence ID" value="NZ_UGRY01000007.1"/>
</dbReference>
<dbReference type="PRINTS" id="PR01438">
    <property type="entry name" value="UNVRSLSTRESS"/>
</dbReference>
<evidence type="ECO:0000313" key="5">
    <source>
        <dbReference type="EMBL" id="SUD49498.1"/>
    </source>
</evidence>
<dbReference type="InterPro" id="IPR014729">
    <property type="entry name" value="Rossmann-like_a/b/a_fold"/>
</dbReference>
<sequence length="298" mass="31217">MADTAHEASRPAPILAAVDGSAISYQAVGWAAAEADLRGCPLHIITSYAIPVSKVPVTSLGAAELAWVREDGNRVLSEAAAIARHTAPGDLTVTTELIFEPITTTLIARSRGARLVVLGNRGRGALRRAVLGSVSTSLTRHAHCPVVVVPAMPEETDPTAAHRPIVVGVDGSENSMPAVAMAFEMASRRKVGLVAVHAWSDDTGHDLPVIPWEGIQETEDAVLAECLAGFGERFPEVEVQRVVARDTPVRALLEYADGAQLVVVGTRGRGGFAGMNLGSTSTALLHLAPCPVLVVREG</sequence>
<dbReference type="PANTHER" id="PTHR46268:SF27">
    <property type="entry name" value="UNIVERSAL STRESS PROTEIN RV2623"/>
    <property type="match status" value="1"/>
</dbReference>
<dbReference type="InterPro" id="IPR006015">
    <property type="entry name" value="Universal_stress_UspA"/>
</dbReference>
<dbReference type="Gene3D" id="3.40.50.620">
    <property type="entry name" value="HUPs"/>
    <property type="match status" value="2"/>
</dbReference>
<dbReference type="Proteomes" id="UP000255467">
    <property type="component" value="Unassembled WGS sequence"/>
</dbReference>
<evidence type="ECO:0000313" key="6">
    <source>
        <dbReference type="Proteomes" id="UP000255467"/>
    </source>
</evidence>
<gene>
    <name evidence="5" type="ORF">NCTC1934_06852</name>
</gene>
<keyword evidence="3" id="KW-0067">ATP-binding</keyword>
<comment type="similarity">
    <text evidence="1">Belongs to the universal stress protein A family.</text>
</comment>
<evidence type="ECO:0000256" key="1">
    <source>
        <dbReference type="ARBA" id="ARBA00008791"/>
    </source>
</evidence>
<evidence type="ECO:0000256" key="2">
    <source>
        <dbReference type="ARBA" id="ARBA00022741"/>
    </source>
</evidence>
<name>A0A379JLW7_9NOCA</name>
<keyword evidence="6" id="KW-1185">Reference proteome</keyword>
<proteinExistence type="inferred from homology"/>
<dbReference type="PANTHER" id="PTHR46268">
    <property type="entry name" value="STRESS RESPONSE PROTEIN NHAX"/>
    <property type="match status" value="1"/>
</dbReference>
<dbReference type="GO" id="GO:0005524">
    <property type="term" value="F:ATP binding"/>
    <property type="evidence" value="ECO:0007669"/>
    <property type="project" value="UniProtKB-KW"/>
</dbReference>
<evidence type="ECO:0000259" key="4">
    <source>
        <dbReference type="Pfam" id="PF00582"/>
    </source>
</evidence>
<dbReference type="Pfam" id="PF00582">
    <property type="entry name" value="Usp"/>
    <property type="match status" value="2"/>
</dbReference>
<organism evidence="5 6">
    <name type="scientific">Nocardia otitidiscaviarum</name>
    <dbReference type="NCBI Taxonomy" id="1823"/>
    <lineage>
        <taxon>Bacteria</taxon>
        <taxon>Bacillati</taxon>
        <taxon>Actinomycetota</taxon>
        <taxon>Actinomycetes</taxon>
        <taxon>Mycobacteriales</taxon>
        <taxon>Nocardiaceae</taxon>
        <taxon>Nocardia</taxon>
    </lineage>
</organism>
<keyword evidence="2" id="KW-0547">Nucleotide-binding</keyword>
<dbReference type="InterPro" id="IPR006016">
    <property type="entry name" value="UspA"/>
</dbReference>
<dbReference type="STRING" id="1406858.GCA_000710895_04068"/>
<dbReference type="OrthoDB" id="3174546at2"/>
<evidence type="ECO:0000256" key="3">
    <source>
        <dbReference type="ARBA" id="ARBA00022840"/>
    </source>
</evidence>
<dbReference type="AlphaFoldDB" id="A0A379JLW7"/>
<protein>
    <submittedName>
        <fullName evidence="5">Universal stress protein Rv2005c/MT2061</fullName>
    </submittedName>
</protein>
<dbReference type="EMBL" id="UGRY01000007">
    <property type="protein sequence ID" value="SUD49498.1"/>
    <property type="molecule type" value="Genomic_DNA"/>
</dbReference>